<dbReference type="OrthoDB" id="416652at2759"/>
<evidence type="ECO:0000256" key="3">
    <source>
        <dbReference type="ARBA" id="ARBA00012644"/>
    </source>
</evidence>
<dbReference type="GO" id="GO:0030246">
    <property type="term" value="F:carbohydrate binding"/>
    <property type="evidence" value="ECO:0007669"/>
    <property type="project" value="UniProtKB-KW"/>
</dbReference>
<feature type="signal peptide" evidence="9">
    <location>
        <begin position="1"/>
        <end position="32"/>
    </location>
</feature>
<keyword evidence="6 7" id="KW-1015">Disulfide bond</keyword>
<keyword evidence="7" id="KW-0328">Glycosyltransferase</keyword>
<feature type="domain" description="Ricin B lectin" evidence="10">
    <location>
        <begin position="525"/>
        <end position="647"/>
    </location>
</feature>
<feature type="chain" id="PRO_5029595184" description="Polypeptide N-acetylgalactosaminyltransferase" evidence="9">
    <location>
        <begin position="33"/>
        <end position="655"/>
    </location>
</feature>
<comment type="similarity">
    <text evidence="7">Belongs to the glycosyltransferase 2 family. GalNAc-T subfamily.</text>
</comment>
<evidence type="ECO:0000256" key="2">
    <source>
        <dbReference type="ARBA" id="ARBA00004922"/>
    </source>
</evidence>
<dbReference type="Pfam" id="PF00652">
    <property type="entry name" value="Ricin_B_lectin"/>
    <property type="match status" value="1"/>
</dbReference>
<keyword evidence="7 11" id="KW-0808">Transferase</keyword>
<dbReference type="PANTHER" id="PTHR11675:SF36">
    <property type="entry name" value="POLYPEPTIDE N-ACETYLGALACTOSAMINYLTRANSFERASE 15"/>
    <property type="match status" value="1"/>
</dbReference>
<dbReference type="Gene3D" id="3.90.550.10">
    <property type="entry name" value="Spore Coat Polysaccharide Biosynthesis Protein SpsA, Chain A"/>
    <property type="match status" value="2"/>
</dbReference>
<keyword evidence="9" id="KW-0732">Signal</keyword>
<gene>
    <name evidence="11" type="primary">Galnt15</name>
    <name evidence="11" type="ORF">ORISOL_R14254</name>
</gene>
<feature type="compositionally biased region" description="Basic residues" evidence="8">
    <location>
        <begin position="105"/>
        <end position="115"/>
    </location>
</feature>
<dbReference type="UniPathway" id="UPA00378"/>
<evidence type="ECO:0000256" key="4">
    <source>
        <dbReference type="ARBA" id="ARBA00022734"/>
    </source>
</evidence>
<sequence length="655" mass="74823">MFLRKKCRYGSRKLQFLLLFLMLGFLLLMVTTLNPPPSNQSKEGTFQPVEFNAREGYQMDFVETQEMLETQEESQQYYPLDGLSPFISLREDELIMAVVSPTGKRNHSKARKGYRMVKQQSRRPEEKAEGDPESRPLSLPLQDGQVAAAGERPLGLETHGFNEVLSERIALRRDLPEVRHPLCLQQKYDSGLPTASVIICFHDEAWSTLLRTVHSIMDTAPKAFLKDIILVDDLSQQGPLKSALSEYISKLDGVKLIRSNKRLGVIRGRMLGAARATGDVLIFMDSHCECQKGWLEPLLARLSSNRNSVVSPVIDVIDWKTFQYYHSVGLHRGVFDWKLDFHWEPVPEHEEKVRQSPISPIRGHTELKEMLYLFVSCFGCTHVQCSPLFWVLLDRSSLSSLPQANPRIRLQLFFILTWLCGGSVEIIPCSRVGHVYRNHFPPAFSYEEAIVRNKIRIAETWLGSFKENFYKHDTVAFLISKVKTSPDCSERLQLQKRLGCRNFQWFLSNVYPELSQPGDTPRFSGKLYNTGVGFCADYRPGRATTEGSIELSPCSDSLTQNFEYNSMMEIRLGSAPLLCFDVRQGKVIPQNCTKETDNSNQHWNVQENGMIVHVLSDKCIEAATSKDEKDLFLSACNKNANQVWQFQRSHGLRQR</sequence>
<reference evidence="11 12" key="1">
    <citation type="submission" date="2019-09" db="EMBL/GenBank/DDBJ databases">
        <title>Bird 10,000 Genomes (B10K) Project - Family phase.</title>
        <authorList>
            <person name="Zhang G."/>
        </authorList>
    </citation>
    <scope>NUCLEOTIDE SEQUENCE [LARGE SCALE GENOMIC DNA]</scope>
    <source>
        <strain evidence="11">B10K-DU-029-52</strain>
    </source>
</reference>
<dbReference type="GO" id="GO:0000139">
    <property type="term" value="C:Golgi membrane"/>
    <property type="evidence" value="ECO:0007669"/>
    <property type="project" value="UniProtKB-SubCell"/>
</dbReference>
<evidence type="ECO:0000256" key="8">
    <source>
        <dbReference type="SAM" id="MobiDB-lite"/>
    </source>
</evidence>
<protein>
    <recommendedName>
        <fullName evidence="3 7">Polypeptide N-acetylgalactosaminyltransferase</fullName>
        <ecNumber evidence="7">2.4.1.-</ecNumber>
    </recommendedName>
    <alternativeName>
        <fullName evidence="7">Protein-UDP acetylgalactosaminyltransferase</fullName>
    </alternativeName>
</protein>
<feature type="non-terminal residue" evidence="11">
    <location>
        <position position="1"/>
    </location>
</feature>
<feature type="region of interest" description="Disordered" evidence="8">
    <location>
        <begin position="105"/>
        <end position="140"/>
    </location>
</feature>
<dbReference type="InterPro" id="IPR035992">
    <property type="entry name" value="Ricin_B-like_lectins"/>
</dbReference>
<keyword evidence="12" id="KW-1185">Reference proteome</keyword>
<organism evidence="11 12">
    <name type="scientific">Origma solitaria</name>
    <dbReference type="NCBI Taxonomy" id="720586"/>
    <lineage>
        <taxon>Eukaryota</taxon>
        <taxon>Metazoa</taxon>
        <taxon>Chordata</taxon>
        <taxon>Craniata</taxon>
        <taxon>Vertebrata</taxon>
        <taxon>Euteleostomi</taxon>
        <taxon>Archelosauria</taxon>
        <taxon>Archosauria</taxon>
        <taxon>Dinosauria</taxon>
        <taxon>Saurischia</taxon>
        <taxon>Theropoda</taxon>
        <taxon>Coelurosauria</taxon>
        <taxon>Aves</taxon>
        <taxon>Neognathae</taxon>
        <taxon>Neoaves</taxon>
        <taxon>Telluraves</taxon>
        <taxon>Australaves</taxon>
        <taxon>Passeriformes</taxon>
        <taxon>Meliphagoidea</taxon>
        <taxon>Acanthizidae</taxon>
        <taxon>Origma</taxon>
    </lineage>
</organism>
<dbReference type="InterPro" id="IPR000772">
    <property type="entry name" value="Ricin_B_lectin"/>
</dbReference>
<evidence type="ECO:0000256" key="7">
    <source>
        <dbReference type="RuleBase" id="RU361242"/>
    </source>
</evidence>
<dbReference type="InterPro" id="IPR029044">
    <property type="entry name" value="Nucleotide-diphossugar_trans"/>
</dbReference>
<evidence type="ECO:0000256" key="5">
    <source>
        <dbReference type="ARBA" id="ARBA00023034"/>
    </source>
</evidence>
<comment type="caution">
    <text evidence="11">The sequence shown here is derived from an EMBL/GenBank/DDBJ whole genome shotgun (WGS) entry which is preliminary data.</text>
</comment>
<evidence type="ECO:0000256" key="1">
    <source>
        <dbReference type="ARBA" id="ARBA00004323"/>
    </source>
</evidence>
<dbReference type="PROSITE" id="PS50231">
    <property type="entry name" value="RICIN_B_LECTIN"/>
    <property type="match status" value="1"/>
</dbReference>
<evidence type="ECO:0000313" key="12">
    <source>
        <dbReference type="Proteomes" id="UP000571324"/>
    </source>
</evidence>
<name>A0A7K6DSW8_9PASS</name>
<keyword evidence="7" id="KW-0464">Manganese</keyword>
<comment type="cofactor">
    <cofactor evidence="7">
        <name>Mn(2+)</name>
        <dbReference type="ChEBI" id="CHEBI:29035"/>
    </cofactor>
</comment>
<dbReference type="SMART" id="SM00458">
    <property type="entry name" value="RICIN"/>
    <property type="match status" value="1"/>
</dbReference>
<keyword evidence="4 7" id="KW-0430">Lectin</keyword>
<dbReference type="Proteomes" id="UP000571324">
    <property type="component" value="Unassembled WGS sequence"/>
</dbReference>
<feature type="non-terminal residue" evidence="11">
    <location>
        <position position="655"/>
    </location>
</feature>
<dbReference type="GO" id="GO:0004653">
    <property type="term" value="F:polypeptide N-acetylgalactosaminyltransferase activity"/>
    <property type="evidence" value="ECO:0007669"/>
    <property type="project" value="TreeGrafter"/>
</dbReference>
<dbReference type="SUPFAM" id="SSF53448">
    <property type="entry name" value="Nucleotide-diphospho-sugar transferases"/>
    <property type="match status" value="1"/>
</dbReference>
<evidence type="ECO:0000259" key="10">
    <source>
        <dbReference type="SMART" id="SM00458"/>
    </source>
</evidence>
<dbReference type="PANTHER" id="PTHR11675">
    <property type="entry name" value="N-ACETYLGALACTOSAMINYLTRANSFERASE"/>
    <property type="match status" value="1"/>
</dbReference>
<dbReference type="Pfam" id="PF00535">
    <property type="entry name" value="Glycos_transf_2"/>
    <property type="match status" value="1"/>
</dbReference>
<accession>A0A7K6DSW8</accession>
<dbReference type="FunFam" id="2.80.10.50:FF:000107">
    <property type="entry name" value="Polypeptide N-acetylgalactosaminyltransferase"/>
    <property type="match status" value="1"/>
</dbReference>
<dbReference type="CDD" id="cd23442">
    <property type="entry name" value="beta-trefoil_Ricin_GALNT15"/>
    <property type="match status" value="1"/>
</dbReference>
<dbReference type="AlphaFoldDB" id="A0A7K6DSW8"/>
<comment type="subcellular location">
    <subcellularLocation>
        <location evidence="1 7">Golgi apparatus membrane</location>
        <topology evidence="1 7">Single-pass type II membrane protein</topology>
    </subcellularLocation>
</comment>
<evidence type="ECO:0000256" key="9">
    <source>
        <dbReference type="SAM" id="SignalP"/>
    </source>
</evidence>
<proteinExistence type="inferred from homology"/>
<comment type="pathway">
    <text evidence="2 7">Protein modification; protein glycosylation.</text>
</comment>
<dbReference type="Gene3D" id="2.80.10.50">
    <property type="match status" value="1"/>
</dbReference>
<dbReference type="EC" id="2.4.1.-" evidence="7"/>
<keyword evidence="5 7" id="KW-0333">Golgi apparatus</keyword>
<evidence type="ECO:0000313" key="11">
    <source>
        <dbReference type="EMBL" id="NWV29984.1"/>
    </source>
</evidence>
<dbReference type="SUPFAM" id="SSF50370">
    <property type="entry name" value="Ricin B-like lectins"/>
    <property type="match status" value="1"/>
</dbReference>
<dbReference type="InterPro" id="IPR001173">
    <property type="entry name" value="Glyco_trans_2-like"/>
</dbReference>
<evidence type="ECO:0000256" key="6">
    <source>
        <dbReference type="ARBA" id="ARBA00023157"/>
    </source>
</evidence>
<dbReference type="EMBL" id="VZRL01006980">
    <property type="protein sequence ID" value="NWV29984.1"/>
    <property type="molecule type" value="Genomic_DNA"/>
</dbReference>
<dbReference type="GO" id="GO:0006493">
    <property type="term" value="P:protein O-linked glycosylation"/>
    <property type="evidence" value="ECO:0007669"/>
    <property type="project" value="TreeGrafter"/>
</dbReference>
<feature type="compositionally biased region" description="Basic and acidic residues" evidence="8">
    <location>
        <begin position="122"/>
        <end position="134"/>
    </location>
</feature>